<evidence type="ECO:0000256" key="2">
    <source>
        <dbReference type="ARBA" id="ARBA00022857"/>
    </source>
</evidence>
<dbReference type="STRING" id="1429867.A0A0G4P949"/>
<evidence type="ECO:0000313" key="5">
    <source>
        <dbReference type="Proteomes" id="UP000053732"/>
    </source>
</evidence>
<dbReference type="PROSITE" id="PS00061">
    <property type="entry name" value="ADH_SHORT"/>
    <property type="match status" value="1"/>
</dbReference>
<dbReference type="FunFam" id="3.40.50.720:FF:000084">
    <property type="entry name" value="Short-chain dehydrogenase reductase"/>
    <property type="match status" value="1"/>
</dbReference>
<comment type="similarity">
    <text evidence="1">Belongs to the short-chain dehydrogenases/reductases (SDR) family.</text>
</comment>
<dbReference type="InterPro" id="IPR036291">
    <property type="entry name" value="NAD(P)-bd_dom_sf"/>
</dbReference>
<dbReference type="PANTHER" id="PTHR43639">
    <property type="entry name" value="OXIDOREDUCTASE, SHORT-CHAIN DEHYDROGENASE/REDUCTASE FAMILY (AFU_ORTHOLOGUE AFUA_5G02870)"/>
    <property type="match status" value="1"/>
</dbReference>
<dbReference type="Gene3D" id="3.40.50.720">
    <property type="entry name" value="NAD(P)-binding Rossmann-like Domain"/>
    <property type="match status" value="1"/>
</dbReference>
<evidence type="ECO:0000256" key="1">
    <source>
        <dbReference type="ARBA" id="ARBA00006484"/>
    </source>
</evidence>
<dbReference type="PRINTS" id="PR00080">
    <property type="entry name" value="SDRFAMILY"/>
</dbReference>
<protein>
    <submittedName>
        <fullName evidence="4">Short-chain dehydrogenase/reductase SDR</fullName>
    </submittedName>
</protein>
<dbReference type="GO" id="GO:0016491">
    <property type="term" value="F:oxidoreductase activity"/>
    <property type="evidence" value="ECO:0007669"/>
    <property type="project" value="UniProtKB-KW"/>
</dbReference>
<dbReference type="Pfam" id="PF13561">
    <property type="entry name" value="adh_short_C2"/>
    <property type="match status" value="1"/>
</dbReference>
<evidence type="ECO:0000256" key="3">
    <source>
        <dbReference type="ARBA" id="ARBA00023002"/>
    </source>
</evidence>
<dbReference type="AlphaFoldDB" id="A0A0G4P949"/>
<organism evidence="4 5">
    <name type="scientific">Penicillium camemberti (strain FM 013)</name>
    <dbReference type="NCBI Taxonomy" id="1429867"/>
    <lineage>
        <taxon>Eukaryota</taxon>
        <taxon>Fungi</taxon>
        <taxon>Dikarya</taxon>
        <taxon>Ascomycota</taxon>
        <taxon>Pezizomycotina</taxon>
        <taxon>Eurotiomycetes</taxon>
        <taxon>Eurotiomycetidae</taxon>
        <taxon>Eurotiales</taxon>
        <taxon>Aspergillaceae</taxon>
        <taxon>Penicillium</taxon>
    </lineage>
</organism>
<gene>
    <name evidence="4" type="ORF">PCAMFM013_S008g000272</name>
</gene>
<evidence type="ECO:0000313" key="4">
    <source>
        <dbReference type="EMBL" id="CRL22843.1"/>
    </source>
</evidence>
<dbReference type="EMBL" id="HG793141">
    <property type="protein sequence ID" value="CRL22843.1"/>
    <property type="molecule type" value="Genomic_DNA"/>
</dbReference>
<accession>A0A0G4P949</accession>
<dbReference type="InterPro" id="IPR002347">
    <property type="entry name" value="SDR_fam"/>
</dbReference>
<dbReference type="SUPFAM" id="SSF51735">
    <property type="entry name" value="NAD(P)-binding Rossmann-fold domains"/>
    <property type="match status" value="1"/>
</dbReference>
<dbReference type="PRINTS" id="PR00081">
    <property type="entry name" value="GDHRDH"/>
</dbReference>
<proteinExistence type="inferred from homology"/>
<keyword evidence="3" id="KW-0560">Oxidoreductase</keyword>
<sequence length="263" mass="27644">MSDFTQSPSNLPLVAKSAIVTGATRGIGQEIARQLAILGANVALVYVSSNSRSTALEMVDEFTTQGRKCCAIQADLSSGTCGEAIVEQALQGLGVETIELLVNNAAIPQTPASVEESLDQDEFEKIMHINVRAPILLVQALLPHLGAQGNRIINISSIGSRLNFPGYGVYAASKAALESLTRTWARELGVKYHLTCNAVLVGPTATPDAPDSEARSAAKGLATAERRLGTPRDVADVVTWLAGEGSRWVNGDLIGSNGGSFMI</sequence>
<dbReference type="InterPro" id="IPR020904">
    <property type="entry name" value="Sc_DH/Rdtase_CS"/>
</dbReference>
<dbReference type="PANTHER" id="PTHR43639:SF1">
    <property type="entry name" value="SHORT-CHAIN DEHYDROGENASE_REDUCTASE FAMILY PROTEIN"/>
    <property type="match status" value="1"/>
</dbReference>
<dbReference type="Proteomes" id="UP000053732">
    <property type="component" value="Unassembled WGS sequence"/>
</dbReference>
<dbReference type="CDD" id="cd05233">
    <property type="entry name" value="SDR_c"/>
    <property type="match status" value="1"/>
</dbReference>
<name>A0A0G4P949_PENC3</name>
<keyword evidence="2" id="KW-0521">NADP</keyword>
<keyword evidence="5" id="KW-1185">Reference proteome</keyword>
<reference evidence="4 5" key="1">
    <citation type="journal article" date="2014" name="Nat. Commun.">
        <title>Multiple recent horizontal transfers of a large genomic region in cheese making fungi.</title>
        <authorList>
            <person name="Cheeseman K."/>
            <person name="Ropars J."/>
            <person name="Renault P."/>
            <person name="Dupont J."/>
            <person name="Gouzy J."/>
            <person name="Branca A."/>
            <person name="Abraham A.L."/>
            <person name="Ceppi M."/>
            <person name="Conseiller E."/>
            <person name="Debuchy R."/>
            <person name="Malagnac F."/>
            <person name="Goarin A."/>
            <person name="Silar P."/>
            <person name="Lacoste S."/>
            <person name="Sallet E."/>
            <person name="Bensimon A."/>
            <person name="Giraud T."/>
            <person name="Brygoo Y."/>
        </authorList>
    </citation>
    <scope>NUCLEOTIDE SEQUENCE [LARGE SCALE GENOMIC DNA]</scope>
    <source>
        <strain evidence="5">FM 013</strain>
    </source>
</reference>